<gene>
    <name evidence="7" type="ORF">LNAOJCKE_5061</name>
</gene>
<dbReference type="InterPro" id="IPR035985">
    <property type="entry name" value="Ubiquitin-activating_enz"/>
</dbReference>
<reference evidence="7" key="2">
    <citation type="submission" date="2021-08" db="EMBL/GenBank/DDBJ databases">
        <authorList>
            <person name="Tani A."/>
            <person name="Ola A."/>
            <person name="Ogura Y."/>
            <person name="Katsura K."/>
            <person name="Hayashi T."/>
        </authorList>
    </citation>
    <scope>NUCLEOTIDE SEQUENCE</scope>
    <source>
        <strain evidence="7">NBRC 15686</strain>
    </source>
</reference>
<dbReference type="Pfam" id="PF14457">
    <property type="entry name" value="Prok-E2_A"/>
    <property type="match status" value="1"/>
</dbReference>
<keyword evidence="3" id="KW-0378">Hydrolase</keyword>
<evidence type="ECO:0000313" key="8">
    <source>
        <dbReference type="Proteomes" id="UP001055039"/>
    </source>
</evidence>
<dbReference type="Proteomes" id="UP001055039">
    <property type="component" value="Unassembled WGS sequence"/>
</dbReference>
<proteinExistence type="predicted"/>
<dbReference type="InterPro" id="IPR032865">
    <property type="entry name" value="Prok-E2_A"/>
</dbReference>
<comment type="caution">
    <text evidence="7">The sequence shown here is derived from an EMBL/GenBank/DDBJ whole genome shotgun (WGS) entry which is preliminary data.</text>
</comment>
<dbReference type="SUPFAM" id="SSF102712">
    <property type="entry name" value="JAB1/MPN domain"/>
    <property type="match status" value="1"/>
</dbReference>
<organism evidence="7 8">
    <name type="scientific">Methylorubrum aminovorans</name>
    <dbReference type="NCBI Taxonomy" id="269069"/>
    <lineage>
        <taxon>Bacteria</taxon>
        <taxon>Pseudomonadati</taxon>
        <taxon>Pseudomonadota</taxon>
        <taxon>Alphaproteobacteria</taxon>
        <taxon>Hyphomicrobiales</taxon>
        <taxon>Methylobacteriaceae</taxon>
        <taxon>Methylorubrum</taxon>
    </lineage>
</organism>
<sequence>MDAQAWFAERFTETISPDGLTKPRARQLAALITTGGYDGALLLECRREPDSGHEVLILKVLVPLGQRALVNTIEPDEPMAVLIGRDDLLPHAYPLRPDFPAHVPHFNVALPGQPRSLCLYETPADEVRRTYTAIGFVERIRWWLAETAYGRLHGDAQPLDPLFQQAGLTLILPPGDIEPGTLCVATRVSDRLNSPVRLVEVTQENVPRLQDEKGLHAVIFLRSQPVEHGRVRDIPFDMAHLVGVYQDIGADISDALKAALLAIYNSTHAKFLLDQPLILIIATPLMRAGGGVEAKTVRAFITQDVTSGDLAIKLGILLKEKGLWGRPLLMQPEVQDLAAVSLIPADIHEPFDRARAQLASGSPVNEAVPTALLGAGALGSQIAFFAGRGGYGFRIIVDNDYLLPHNLARHALGPEYVAWSKAVAVGRELNYLLGDGTAEAIHDDILYPSEGGRWPAALGEMRRVIDASASVPVARWLACDAVREAQAASCFLNPSGRDAVVLIEGSGRSPRLDHLEMSYYRHLVGDAGLAGHLSPGEVALYVGGCRNPSVKIPQTQVAALTGCVVEALCRRSWPDTGGIYVWRSGEGLTGITYHAFDGEPYEQAQVGEWTVWVRRGLLGEMAEARQRAGKLETGGILVGTWDRDRKIAYVVNHYDPPPDSIHEPTGFIRGTVGVYETIVDIHAKTADNLTYIGEWHTHPVGYGTQPSRDDERLLWWIHDALRWSDAPALILIVGDDGARLVLKDEADHYAEALVDGFAPA</sequence>
<name>A0ABQ4UKU9_9HYPH</name>
<feature type="domain" description="JAB" evidence="6">
    <location>
        <begin position="617"/>
        <end position="716"/>
    </location>
</feature>
<evidence type="ECO:0000256" key="1">
    <source>
        <dbReference type="ARBA" id="ARBA00022670"/>
    </source>
</evidence>
<dbReference type="Gene3D" id="3.40.140.10">
    <property type="entry name" value="Cytidine Deaminase, domain 2"/>
    <property type="match status" value="1"/>
</dbReference>
<keyword evidence="2" id="KW-0479">Metal-binding</keyword>
<evidence type="ECO:0000256" key="2">
    <source>
        <dbReference type="ARBA" id="ARBA00022723"/>
    </source>
</evidence>
<protein>
    <recommendedName>
        <fullName evidence="6">JAB domain-containing protein</fullName>
    </recommendedName>
</protein>
<dbReference type="Gene3D" id="3.40.50.720">
    <property type="entry name" value="NAD(P)-binding Rossmann-like Domain"/>
    <property type="match status" value="1"/>
</dbReference>
<keyword evidence="5" id="KW-0482">Metalloprotease</keyword>
<dbReference type="RefSeq" id="WP_238228733.1">
    <property type="nucleotide sequence ID" value="NZ_BAAADH010000048.1"/>
</dbReference>
<evidence type="ECO:0000256" key="4">
    <source>
        <dbReference type="ARBA" id="ARBA00022833"/>
    </source>
</evidence>
<dbReference type="EMBL" id="BPRC01000034">
    <property type="protein sequence ID" value="GJE67828.1"/>
    <property type="molecule type" value="Genomic_DNA"/>
</dbReference>
<evidence type="ECO:0000259" key="6">
    <source>
        <dbReference type="Pfam" id="PF14464"/>
    </source>
</evidence>
<dbReference type="InterPro" id="IPR028090">
    <property type="entry name" value="JAB_dom_prok"/>
</dbReference>
<evidence type="ECO:0000256" key="3">
    <source>
        <dbReference type="ARBA" id="ARBA00022801"/>
    </source>
</evidence>
<dbReference type="SUPFAM" id="SSF69572">
    <property type="entry name" value="Activating enzymes of the ubiquitin-like proteins"/>
    <property type="match status" value="1"/>
</dbReference>
<accession>A0ABQ4UKU9</accession>
<evidence type="ECO:0000313" key="7">
    <source>
        <dbReference type="EMBL" id="GJE67828.1"/>
    </source>
</evidence>
<dbReference type="Pfam" id="PF14464">
    <property type="entry name" value="Prok-JAB"/>
    <property type="match status" value="1"/>
</dbReference>
<keyword evidence="8" id="KW-1185">Reference proteome</keyword>
<keyword evidence="1" id="KW-0645">Protease</keyword>
<evidence type="ECO:0000256" key="5">
    <source>
        <dbReference type="ARBA" id="ARBA00023049"/>
    </source>
</evidence>
<reference evidence="7" key="1">
    <citation type="journal article" date="2021" name="Front. Microbiol.">
        <title>Comprehensive Comparative Genomics and Phenotyping of Methylobacterium Species.</title>
        <authorList>
            <person name="Alessa O."/>
            <person name="Ogura Y."/>
            <person name="Fujitani Y."/>
            <person name="Takami H."/>
            <person name="Hayashi T."/>
            <person name="Sahin N."/>
            <person name="Tani A."/>
        </authorList>
    </citation>
    <scope>NUCLEOTIDE SEQUENCE</scope>
    <source>
        <strain evidence="7">NBRC 15686</strain>
    </source>
</reference>
<keyword evidence="4" id="KW-0862">Zinc</keyword>